<dbReference type="Pfam" id="PF02190">
    <property type="entry name" value="LON_substr_bdg"/>
    <property type="match status" value="1"/>
</dbReference>
<dbReference type="SMART" id="SM00382">
    <property type="entry name" value="AAA"/>
    <property type="match status" value="1"/>
</dbReference>
<dbReference type="InterPro" id="IPR003959">
    <property type="entry name" value="ATPase_AAA_core"/>
</dbReference>
<dbReference type="GO" id="GO:0004176">
    <property type="term" value="F:ATP-dependent peptidase activity"/>
    <property type="evidence" value="ECO:0007669"/>
    <property type="project" value="UniProtKB-UniRule"/>
</dbReference>
<gene>
    <name evidence="10 18" type="primary">lon</name>
    <name evidence="18" type="ORF">E7747_14330</name>
</gene>
<dbReference type="InterPro" id="IPR014721">
    <property type="entry name" value="Ribsml_uS5_D2-typ_fold_subgr"/>
</dbReference>
<organism evidence="18 19">
    <name type="scientific">Duncaniella dubosii</name>
    <dbReference type="NCBI Taxonomy" id="2518971"/>
    <lineage>
        <taxon>Bacteria</taxon>
        <taxon>Pseudomonadati</taxon>
        <taxon>Bacteroidota</taxon>
        <taxon>Bacteroidia</taxon>
        <taxon>Bacteroidales</taxon>
        <taxon>Muribaculaceae</taxon>
        <taxon>Duncaniella</taxon>
    </lineage>
</organism>
<sequence length="806" mass="89452">MHNNSEMKEDSTKIVSVGQIDIGVPAERPTPDFNDLPIIAMRDLVLFPGVTFPITLARDASVMTAAAAAENHIPVGIFCQREASTEHPGLEDLYEYGVVADVLKTFDLPDGTHTAILSAREKIKITGMAEGRHIPGALAAQVKSVRESSSRQSDKEFIALVDDIRQTTLNILHAGNEKMSDLAFNIENIPSPQLLINIISTHSPFTPEVKIELLRKNRMKDRAQLLLSHLAHSEEMAEIRADVHRKARRNIDEQQRNAFLQHQFEVLREELYGDDDDCRTLEEKAKKIDLPESVMRTFGKELEKLRRLNPQSPDYSVQYSYLQLLTDLPWGKYSELDTDFQAAERILDEDHYGLEKVKERILEQLAVMMNTPEGRSPIICLVGAPGVGKTSLGQSIAKSLGRKYQRVSLGGLHDEAEIRGHRRTYIGAMPGRIIDAIKRAGTSNPVLLLDEIDKTGSDFKGDPSSALLEVLDPEQNSHFHDNYVDVDYDLSHVLFIATANTLSTIPRPLLDRMEIIDISGYLPEEKIEIARKHLIPRLAVENGFGKDEITFSTEALTKIIESYTSESGVRLLEKELAKVIRKIVLGKMRGEAYKLHVESEDLRNYLGVETYTPERYELSDTPGVATGLAWTAVGGEILFIESSITQGKGEKLTITGNLGDVMKESAVIATQVVKARAERYGIDPESFENRQLHIHVPEGAIPKDGPSAGITMCTSILSAITGRPVRPRLAMTGEITLRGKVLPVGGIKEKILAAKRAGITDIILCADNRKNIEEIKPVYISGLTFHYVSTIDEVFAIALGKQPSDI</sequence>
<dbReference type="Gene3D" id="1.20.5.5270">
    <property type="match status" value="1"/>
</dbReference>
<dbReference type="PROSITE" id="PS51786">
    <property type="entry name" value="LON_PROTEOLYTIC"/>
    <property type="match status" value="1"/>
</dbReference>
<name>A0A4P7W5N1_9BACT</name>
<dbReference type="InterPro" id="IPR003593">
    <property type="entry name" value="AAA+_ATPase"/>
</dbReference>
<dbReference type="SUPFAM" id="SSF52540">
    <property type="entry name" value="P-loop containing nucleoside triphosphate hydrolases"/>
    <property type="match status" value="1"/>
</dbReference>
<evidence type="ECO:0000256" key="6">
    <source>
        <dbReference type="ARBA" id="ARBA00022825"/>
    </source>
</evidence>
<comment type="subcellular location">
    <subcellularLocation>
        <location evidence="1 10 11">Cytoplasm</location>
    </subcellularLocation>
</comment>
<dbReference type="InterPro" id="IPR046336">
    <property type="entry name" value="Lon_prtase_N_sf"/>
</dbReference>
<dbReference type="Gene3D" id="1.20.58.1480">
    <property type="match status" value="1"/>
</dbReference>
<evidence type="ECO:0000256" key="4">
    <source>
        <dbReference type="ARBA" id="ARBA00022741"/>
    </source>
</evidence>
<comment type="induction">
    <text evidence="10">By heat shock.</text>
</comment>
<dbReference type="InterPro" id="IPR027417">
    <property type="entry name" value="P-loop_NTPase"/>
</dbReference>
<dbReference type="AlphaFoldDB" id="A0A4P7W5N1"/>
<dbReference type="PANTHER" id="PTHR10046">
    <property type="entry name" value="ATP DEPENDENT LON PROTEASE FAMILY MEMBER"/>
    <property type="match status" value="1"/>
</dbReference>
<keyword evidence="19" id="KW-1185">Reference proteome</keyword>
<dbReference type="Gene3D" id="1.10.8.60">
    <property type="match status" value="1"/>
</dbReference>
<dbReference type="InterPro" id="IPR054594">
    <property type="entry name" value="Lon_lid"/>
</dbReference>
<feature type="active site" evidence="10 12">
    <location>
        <position position="707"/>
    </location>
</feature>
<dbReference type="Pfam" id="PF05362">
    <property type="entry name" value="Lon_C"/>
    <property type="match status" value="1"/>
</dbReference>
<evidence type="ECO:0000256" key="10">
    <source>
        <dbReference type="HAMAP-Rule" id="MF_01973"/>
    </source>
</evidence>
<feature type="binding site" evidence="10 13">
    <location>
        <begin position="383"/>
        <end position="390"/>
    </location>
    <ligand>
        <name>ATP</name>
        <dbReference type="ChEBI" id="CHEBI:30616"/>
    </ligand>
</feature>
<keyword evidence="6 10" id="KW-0720">Serine protease</keyword>
<keyword evidence="4 10" id="KW-0547">Nucleotide-binding</keyword>
<feature type="domain" description="Lon N-terminal" evidence="17">
    <location>
        <begin position="36"/>
        <end position="234"/>
    </location>
</feature>
<dbReference type="SUPFAM" id="SSF54211">
    <property type="entry name" value="Ribosomal protein S5 domain 2-like"/>
    <property type="match status" value="1"/>
</dbReference>
<evidence type="ECO:0000256" key="13">
    <source>
        <dbReference type="PIRSR" id="PIRSR001174-2"/>
    </source>
</evidence>
<protein>
    <recommendedName>
        <fullName evidence="10 11">Lon protease</fullName>
        <ecNumber evidence="10 11">3.4.21.53</ecNumber>
    </recommendedName>
    <alternativeName>
        <fullName evidence="10">ATP-dependent protease La</fullName>
    </alternativeName>
</protein>
<dbReference type="GO" id="GO:0005737">
    <property type="term" value="C:cytoplasm"/>
    <property type="evidence" value="ECO:0007669"/>
    <property type="project" value="UniProtKB-SubCell"/>
</dbReference>
<dbReference type="KEGG" id="ddb:E7747_14330"/>
<dbReference type="RefSeq" id="WP_123615211.1">
    <property type="nucleotide sequence ID" value="NZ_CP039396.1"/>
</dbReference>
<dbReference type="InterPro" id="IPR027065">
    <property type="entry name" value="Lon_Prtase"/>
</dbReference>
<dbReference type="InterPro" id="IPR020568">
    <property type="entry name" value="Ribosomal_Su5_D2-typ_SF"/>
</dbReference>
<dbReference type="GO" id="GO:0005524">
    <property type="term" value="F:ATP binding"/>
    <property type="evidence" value="ECO:0007669"/>
    <property type="project" value="UniProtKB-UniRule"/>
</dbReference>
<dbReference type="CDD" id="cd19500">
    <property type="entry name" value="RecA-like_Lon"/>
    <property type="match status" value="1"/>
</dbReference>
<evidence type="ECO:0000256" key="1">
    <source>
        <dbReference type="ARBA" id="ARBA00004496"/>
    </source>
</evidence>
<reference evidence="19" key="1">
    <citation type="submission" date="2019-02" db="EMBL/GenBank/DDBJ databases">
        <title>Isolation and identification of novel species under the genus Muribaculum.</title>
        <authorList>
            <person name="Miyake S."/>
            <person name="Ding Y."/>
            <person name="Low A."/>
            <person name="Soh M."/>
            <person name="Seedorf H."/>
        </authorList>
    </citation>
    <scope>NUCLEOTIDE SEQUENCE [LARGE SCALE GENOMIC DNA]</scope>
    <source>
        <strain evidence="19">H5</strain>
    </source>
</reference>
<dbReference type="Gene3D" id="3.30.230.10">
    <property type="match status" value="1"/>
</dbReference>
<evidence type="ECO:0000256" key="3">
    <source>
        <dbReference type="ARBA" id="ARBA00022670"/>
    </source>
</evidence>
<feature type="domain" description="Lon proteolytic" evidence="16">
    <location>
        <begin position="619"/>
        <end position="801"/>
    </location>
</feature>
<evidence type="ECO:0000256" key="5">
    <source>
        <dbReference type="ARBA" id="ARBA00022801"/>
    </source>
</evidence>
<dbReference type="PIRSF" id="PIRSF001174">
    <property type="entry name" value="Lon_proteas"/>
    <property type="match status" value="1"/>
</dbReference>
<evidence type="ECO:0000256" key="14">
    <source>
        <dbReference type="PROSITE-ProRule" id="PRU01122"/>
    </source>
</evidence>
<keyword evidence="8 10" id="KW-0346">Stress response</keyword>
<dbReference type="InterPro" id="IPR027543">
    <property type="entry name" value="Lon_bac"/>
</dbReference>
<dbReference type="Gene3D" id="2.30.130.40">
    <property type="entry name" value="LON domain-like"/>
    <property type="match status" value="1"/>
</dbReference>
<dbReference type="InterPro" id="IPR008269">
    <property type="entry name" value="Lon_proteolytic"/>
</dbReference>
<dbReference type="SMART" id="SM00464">
    <property type="entry name" value="LON"/>
    <property type="match status" value="1"/>
</dbReference>
<dbReference type="PROSITE" id="PS01046">
    <property type="entry name" value="LON_SER"/>
    <property type="match status" value="1"/>
</dbReference>
<dbReference type="SUPFAM" id="SSF88697">
    <property type="entry name" value="PUA domain-like"/>
    <property type="match status" value="1"/>
</dbReference>
<dbReference type="EC" id="3.4.21.53" evidence="10 11"/>
<keyword evidence="7 10" id="KW-0067">ATP-binding</keyword>
<dbReference type="GO" id="GO:0016887">
    <property type="term" value="F:ATP hydrolysis activity"/>
    <property type="evidence" value="ECO:0007669"/>
    <property type="project" value="UniProtKB-UniRule"/>
</dbReference>
<feature type="active site" evidence="10 12">
    <location>
        <position position="750"/>
    </location>
</feature>
<comment type="subunit">
    <text evidence="10 11">Homohexamer. Organized in a ring with a central cavity.</text>
</comment>
<keyword evidence="5 10" id="KW-0378">Hydrolase</keyword>
<dbReference type="InterPro" id="IPR008268">
    <property type="entry name" value="Peptidase_S16_AS"/>
</dbReference>
<dbReference type="HAMAP" id="MF_01973">
    <property type="entry name" value="lon_bact"/>
    <property type="match status" value="1"/>
</dbReference>
<evidence type="ECO:0000259" key="17">
    <source>
        <dbReference type="PROSITE" id="PS51787"/>
    </source>
</evidence>
<dbReference type="Pfam" id="PF00004">
    <property type="entry name" value="AAA"/>
    <property type="match status" value="1"/>
</dbReference>
<dbReference type="InterPro" id="IPR015947">
    <property type="entry name" value="PUA-like_sf"/>
</dbReference>
<dbReference type="GO" id="GO:0043565">
    <property type="term" value="F:sequence-specific DNA binding"/>
    <property type="evidence" value="ECO:0007669"/>
    <property type="project" value="UniProtKB-UniRule"/>
</dbReference>
<dbReference type="Proteomes" id="UP000297149">
    <property type="component" value="Chromosome"/>
</dbReference>
<dbReference type="PRINTS" id="PR00830">
    <property type="entry name" value="ENDOLAPTASE"/>
</dbReference>
<comment type="catalytic activity">
    <reaction evidence="9 10 11 14">
        <text>Hydrolysis of proteins in presence of ATP.</text>
        <dbReference type="EC" id="3.4.21.53"/>
    </reaction>
</comment>
<evidence type="ECO:0000259" key="16">
    <source>
        <dbReference type="PROSITE" id="PS51786"/>
    </source>
</evidence>
<evidence type="ECO:0000313" key="18">
    <source>
        <dbReference type="EMBL" id="QCD43346.1"/>
    </source>
</evidence>
<evidence type="ECO:0000256" key="7">
    <source>
        <dbReference type="ARBA" id="ARBA00022840"/>
    </source>
</evidence>
<comment type="function">
    <text evidence="10">ATP-dependent serine protease that mediates the selective degradation of mutant and abnormal proteins as well as certain short-lived regulatory proteins. Required for cellular homeostasis and for survival from DNA damage and developmental changes induced by stress. Degrades polypeptides processively to yield small peptide fragments that are 5 to 10 amino acids long. Binds to DNA in a double-stranded, site-specific manner.</text>
</comment>
<dbReference type="FunFam" id="3.40.50.300:FF:000021">
    <property type="entry name" value="Lon protease homolog"/>
    <property type="match status" value="1"/>
</dbReference>
<dbReference type="PROSITE" id="PS51787">
    <property type="entry name" value="LON_N"/>
    <property type="match status" value="1"/>
</dbReference>
<evidence type="ECO:0000256" key="2">
    <source>
        <dbReference type="ARBA" id="ARBA00022490"/>
    </source>
</evidence>
<dbReference type="EMBL" id="CP039396">
    <property type="protein sequence ID" value="QCD43346.1"/>
    <property type="molecule type" value="Genomic_DNA"/>
</dbReference>
<proteinExistence type="evidence at transcript level"/>
<dbReference type="NCBIfam" id="TIGR00763">
    <property type="entry name" value="lon"/>
    <property type="match status" value="1"/>
</dbReference>
<keyword evidence="2 10" id="KW-0963">Cytoplasm</keyword>
<evidence type="ECO:0000313" key="19">
    <source>
        <dbReference type="Proteomes" id="UP000297149"/>
    </source>
</evidence>
<dbReference type="Gene3D" id="3.40.50.300">
    <property type="entry name" value="P-loop containing nucleotide triphosphate hydrolases"/>
    <property type="match status" value="1"/>
</dbReference>
<evidence type="ECO:0000256" key="12">
    <source>
        <dbReference type="PIRSR" id="PIRSR001174-1"/>
    </source>
</evidence>
<dbReference type="InterPro" id="IPR004815">
    <property type="entry name" value="Lon_bac/euk-typ"/>
</dbReference>
<comment type="similarity">
    <text evidence="10 11 14 15">Belongs to the peptidase S16 family.</text>
</comment>
<evidence type="ECO:0000256" key="11">
    <source>
        <dbReference type="PIRNR" id="PIRNR001174"/>
    </source>
</evidence>
<dbReference type="GO" id="GO:0004252">
    <property type="term" value="F:serine-type endopeptidase activity"/>
    <property type="evidence" value="ECO:0007669"/>
    <property type="project" value="UniProtKB-UniRule"/>
</dbReference>
<evidence type="ECO:0000256" key="15">
    <source>
        <dbReference type="RuleBase" id="RU000591"/>
    </source>
</evidence>
<dbReference type="Pfam" id="PF22667">
    <property type="entry name" value="Lon_lid"/>
    <property type="match status" value="1"/>
</dbReference>
<dbReference type="GO" id="GO:0006515">
    <property type="term" value="P:protein quality control for misfolded or incompletely synthesized proteins"/>
    <property type="evidence" value="ECO:0007669"/>
    <property type="project" value="UniProtKB-UniRule"/>
</dbReference>
<dbReference type="InterPro" id="IPR003111">
    <property type="entry name" value="Lon_prtase_N"/>
</dbReference>
<dbReference type="GO" id="GO:0034605">
    <property type="term" value="P:cellular response to heat"/>
    <property type="evidence" value="ECO:0007669"/>
    <property type="project" value="UniProtKB-UniRule"/>
</dbReference>
<accession>A0A4P7W5N1</accession>
<evidence type="ECO:0000256" key="8">
    <source>
        <dbReference type="ARBA" id="ARBA00023016"/>
    </source>
</evidence>
<keyword evidence="3 10" id="KW-0645">Protease</keyword>
<evidence type="ECO:0000256" key="9">
    <source>
        <dbReference type="ARBA" id="ARBA00050665"/>
    </source>
</evidence>